<dbReference type="GO" id="GO:0007030">
    <property type="term" value="P:Golgi organization"/>
    <property type="evidence" value="ECO:0007669"/>
    <property type="project" value="TreeGrafter"/>
</dbReference>
<gene>
    <name evidence="7" type="ORF">FGG08_006244</name>
</gene>
<dbReference type="OrthoDB" id="3318at2759"/>
<comment type="subcellular location">
    <subcellularLocation>
        <location evidence="1">Golgi apparatus membrane</location>
    </subcellularLocation>
</comment>
<dbReference type="AlphaFoldDB" id="A0A9P8HWF3"/>
<dbReference type="Gene3D" id="2.30.42.10">
    <property type="match status" value="2"/>
</dbReference>
<dbReference type="PANTHER" id="PTHR12893">
    <property type="entry name" value="GOLGI REASSEMBLY STACKING PROTEIN GRASP"/>
    <property type="match status" value="1"/>
</dbReference>
<evidence type="ECO:0000256" key="2">
    <source>
        <dbReference type="ARBA" id="ARBA00022737"/>
    </source>
</evidence>
<feature type="domain" description="PDZ GRASP-type" evidence="6">
    <location>
        <begin position="116"/>
        <end position="205"/>
    </location>
</feature>
<feature type="compositionally biased region" description="Basic and acidic residues" evidence="5">
    <location>
        <begin position="288"/>
        <end position="301"/>
    </location>
</feature>
<accession>A0A9P8HWF3</accession>
<evidence type="ECO:0000256" key="4">
    <source>
        <dbReference type="ARBA" id="ARBA00023136"/>
    </source>
</evidence>
<keyword evidence="2" id="KW-0677">Repeat</keyword>
<evidence type="ECO:0000313" key="8">
    <source>
        <dbReference type="Proteomes" id="UP000698800"/>
    </source>
</evidence>
<evidence type="ECO:0000256" key="3">
    <source>
        <dbReference type="ARBA" id="ARBA00023034"/>
    </source>
</evidence>
<dbReference type="FunFam" id="2.30.42.10:FF:000026">
    <property type="entry name" value="Golgi reassembly stacking protein 2"/>
    <property type="match status" value="1"/>
</dbReference>
<keyword evidence="4" id="KW-0472">Membrane</keyword>
<dbReference type="SUPFAM" id="SSF50156">
    <property type="entry name" value="PDZ domain-like"/>
    <property type="match status" value="1"/>
</dbReference>
<dbReference type="EMBL" id="JAGHQL010000173">
    <property type="protein sequence ID" value="KAH0536906.1"/>
    <property type="molecule type" value="Genomic_DNA"/>
</dbReference>
<evidence type="ECO:0000256" key="5">
    <source>
        <dbReference type="SAM" id="MobiDB-lite"/>
    </source>
</evidence>
<keyword evidence="3" id="KW-0333">Golgi apparatus</keyword>
<feature type="compositionally biased region" description="Basic residues" evidence="5">
    <location>
        <begin position="269"/>
        <end position="280"/>
    </location>
</feature>
<name>A0A9P8HWF3_9PEZI</name>
<dbReference type="Proteomes" id="UP000698800">
    <property type="component" value="Unassembled WGS sequence"/>
</dbReference>
<dbReference type="PROSITE" id="PS51865">
    <property type="entry name" value="PDZ_GRASP"/>
    <property type="match status" value="1"/>
</dbReference>
<feature type="region of interest" description="Disordered" evidence="5">
    <location>
        <begin position="249"/>
        <end position="338"/>
    </location>
</feature>
<organism evidence="7 8">
    <name type="scientific">Glutinoglossum americanum</name>
    <dbReference type="NCBI Taxonomy" id="1670608"/>
    <lineage>
        <taxon>Eukaryota</taxon>
        <taxon>Fungi</taxon>
        <taxon>Dikarya</taxon>
        <taxon>Ascomycota</taxon>
        <taxon>Pezizomycotina</taxon>
        <taxon>Geoglossomycetes</taxon>
        <taxon>Geoglossales</taxon>
        <taxon>Geoglossaceae</taxon>
        <taxon>Glutinoglossum</taxon>
    </lineage>
</organism>
<protein>
    <recommendedName>
        <fullName evidence="6">PDZ GRASP-type domain-containing protein</fullName>
    </recommendedName>
</protein>
<dbReference type="InterPro" id="IPR007583">
    <property type="entry name" value="GRASP55_65"/>
</dbReference>
<dbReference type="GO" id="GO:0000139">
    <property type="term" value="C:Golgi membrane"/>
    <property type="evidence" value="ECO:0007669"/>
    <property type="project" value="UniProtKB-SubCell"/>
</dbReference>
<dbReference type="Pfam" id="PF04495">
    <property type="entry name" value="GRASP55_65"/>
    <property type="match status" value="1"/>
</dbReference>
<dbReference type="InterPro" id="IPR024958">
    <property type="entry name" value="GRASP_PDZ"/>
</dbReference>
<proteinExistence type="predicted"/>
<reference evidence="7" key="1">
    <citation type="submission" date="2021-03" db="EMBL/GenBank/DDBJ databases">
        <title>Comparative genomics and phylogenomic investigation of the class Geoglossomycetes provide insights into ecological specialization and systematics.</title>
        <authorList>
            <person name="Melie T."/>
            <person name="Pirro S."/>
            <person name="Miller A.N."/>
            <person name="Quandt A."/>
        </authorList>
    </citation>
    <scope>NUCLEOTIDE SEQUENCE</scope>
    <source>
        <strain evidence="7">GBOQ0MN5Z8</strain>
    </source>
</reference>
<dbReference type="PANTHER" id="PTHR12893:SF0">
    <property type="entry name" value="GRASP65"/>
    <property type="match status" value="1"/>
</dbReference>
<evidence type="ECO:0000256" key="1">
    <source>
        <dbReference type="ARBA" id="ARBA00004394"/>
    </source>
</evidence>
<feature type="compositionally biased region" description="Pro residues" evidence="5">
    <location>
        <begin position="312"/>
        <end position="325"/>
    </location>
</feature>
<dbReference type="InterPro" id="IPR036034">
    <property type="entry name" value="PDZ_sf"/>
</dbReference>
<comment type="caution">
    <text evidence="7">The sequence shown here is derived from an EMBL/GenBank/DDBJ whole genome shotgun (WGS) entry which is preliminary data.</text>
</comment>
<sequence length="338" mass="37082">MFRVLNNFISRLDSDPNPQSSGGYGGFGFQVLRNKSPELAIEPWFDFICEINGRQIDDPDPNLFAQEVRNCAGSAVTLGTWSAKGQRFRQLHIPVSAGSASLGLTLQWTPLSTTEDVWHILDVAPNSPADEAGLLPYGDYIIGTPEGIVRGEAGLGELVEDYLERPLRLYVYNHEYNVTRSLTITPSRHWGGSGALGCVLGFGALHRLPAPLQEPPQAPGETLFESARLSHEGPPTSTQTPQPTFLIPASQISSFDPPPPPRTSSRGPVAKHKPRAHHHMNPSEAMEDYFREGEQRSREEDYVVESKLNKEVPPPPKMGGPPPPRGTAGSPEKDRKKE</sequence>
<keyword evidence="8" id="KW-1185">Reference proteome</keyword>
<evidence type="ECO:0000313" key="7">
    <source>
        <dbReference type="EMBL" id="KAH0536906.1"/>
    </source>
</evidence>
<evidence type="ECO:0000259" key="6">
    <source>
        <dbReference type="PROSITE" id="PS51865"/>
    </source>
</evidence>